<feature type="domain" description="Remorin C-terminal" evidence="4">
    <location>
        <begin position="255"/>
        <end position="357"/>
    </location>
</feature>
<comment type="caution">
    <text evidence="5">The sequence shown here is derived from an EMBL/GenBank/DDBJ whole genome shotgun (WGS) entry which is preliminary data.</text>
</comment>
<feature type="region of interest" description="Disordered" evidence="3">
    <location>
        <begin position="110"/>
        <end position="144"/>
    </location>
</feature>
<dbReference type="PANTHER" id="PTHR31471:SF51">
    <property type="entry name" value="REMORIN FAMILY PROTEIN"/>
    <property type="match status" value="1"/>
</dbReference>
<sequence>METLIKQMRNKYSGVQQRNRDTPGRVRFSDVELEKGEADSTRDRRIPPQKTQSFKGDKKKSWFNRQFSGQINQEYNFSDSPEYPAAVAAAAYAIKSIEDLGIEAQKRENAASKTLANIRSKSEDKPTKVKEPRSDLKKVSDEVQEKRVPITTTIDMNMPEKVTAPVPSFKRSSTTADEQFNSSNAVESKNTEPKGTDIFAPRIKKNLTFAEDSNSIGTGKPESTFPKSDHQNTKPATFPPTDIKRQSSTKPGMGNTKADVWEKTEMAKIIERYEKLNATILEWESKKKTAAKRKMDKIESDLEKKRAKAMLQYRTKMAMIDQIAGGARAKAEENRRHEEVQVKEKAHKIRTTGKYPASCFCF</sequence>
<reference evidence="5" key="1">
    <citation type="submission" date="2023-02" db="EMBL/GenBank/DDBJ databases">
        <title>Genome of toxic invasive species Heracleum sosnowskyi carries increased number of genes despite the absence of recent whole-genome duplications.</title>
        <authorList>
            <person name="Schelkunov M."/>
            <person name="Shtratnikova V."/>
            <person name="Makarenko M."/>
            <person name="Klepikova A."/>
            <person name="Omelchenko D."/>
            <person name="Novikova G."/>
            <person name="Obukhova E."/>
            <person name="Bogdanov V."/>
            <person name="Penin A."/>
            <person name="Logacheva M."/>
        </authorList>
    </citation>
    <scope>NUCLEOTIDE SEQUENCE</scope>
    <source>
        <strain evidence="5">Hsosn_3</strain>
        <tissue evidence="5">Leaf</tissue>
    </source>
</reference>
<feature type="compositionally biased region" description="Basic and acidic residues" evidence="3">
    <location>
        <begin position="120"/>
        <end position="144"/>
    </location>
</feature>
<proteinExistence type="inferred from homology"/>
<feature type="coiled-coil region" evidence="2">
    <location>
        <begin position="266"/>
        <end position="308"/>
    </location>
</feature>
<evidence type="ECO:0000256" key="2">
    <source>
        <dbReference type="SAM" id="Coils"/>
    </source>
</evidence>
<organism evidence="5 6">
    <name type="scientific">Heracleum sosnowskyi</name>
    <dbReference type="NCBI Taxonomy" id="360622"/>
    <lineage>
        <taxon>Eukaryota</taxon>
        <taxon>Viridiplantae</taxon>
        <taxon>Streptophyta</taxon>
        <taxon>Embryophyta</taxon>
        <taxon>Tracheophyta</taxon>
        <taxon>Spermatophyta</taxon>
        <taxon>Magnoliopsida</taxon>
        <taxon>eudicotyledons</taxon>
        <taxon>Gunneridae</taxon>
        <taxon>Pentapetalae</taxon>
        <taxon>asterids</taxon>
        <taxon>campanulids</taxon>
        <taxon>Apiales</taxon>
        <taxon>Apiaceae</taxon>
        <taxon>Apioideae</taxon>
        <taxon>apioid superclade</taxon>
        <taxon>Tordylieae</taxon>
        <taxon>Tordyliinae</taxon>
        <taxon>Heracleum</taxon>
    </lineage>
</organism>
<name>A0AAD8MI94_9APIA</name>
<keyword evidence="6" id="KW-1185">Reference proteome</keyword>
<evidence type="ECO:0000259" key="4">
    <source>
        <dbReference type="Pfam" id="PF03763"/>
    </source>
</evidence>
<dbReference type="Proteomes" id="UP001237642">
    <property type="component" value="Unassembled WGS sequence"/>
</dbReference>
<reference evidence="5" key="2">
    <citation type="submission" date="2023-05" db="EMBL/GenBank/DDBJ databases">
        <authorList>
            <person name="Schelkunov M.I."/>
        </authorList>
    </citation>
    <scope>NUCLEOTIDE SEQUENCE</scope>
    <source>
        <strain evidence="5">Hsosn_3</strain>
        <tissue evidence="5">Leaf</tissue>
    </source>
</reference>
<evidence type="ECO:0000313" key="5">
    <source>
        <dbReference type="EMBL" id="KAK1374461.1"/>
    </source>
</evidence>
<dbReference type="AlphaFoldDB" id="A0AAD8MI94"/>
<comment type="similarity">
    <text evidence="1">Belongs to the remorin family.</text>
</comment>
<feature type="region of interest" description="Disordered" evidence="3">
    <location>
        <begin position="165"/>
        <end position="257"/>
    </location>
</feature>
<evidence type="ECO:0000313" key="6">
    <source>
        <dbReference type="Proteomes" id="UP001237642"/>
    </source>
</evidence>
<feature type="region of interest" description="Disordered" evidence="3">
    <location>
        <begin position="1"/>
        <end position="61"/>
    </location>
</feature>
<evidence type="ECO:0000256" key="3">
    <source>
        <dbReference type="SAM" id="MobiDB-lite"/>
    </source>
</evidence>
<dbReference type="InterPro" id="IPR005516">
    <property type="entry name" value="Remorin_C"/>
</dbReference>
<dbReference type="EMBL" id="JAUIZM010000007">
    <property type="protein sequence ID" value="KAK1374461.1"/>
    <property type="molecule type" value="Genomic_DNA"/>
</dbReference>
<dbReference type="Pfam" id="PF03763">
    <property type="entry name" value="Remorin_C"/>
    <property type="match status" value="1"/>
</dbReference>
<feature type="compositionally biased region" description="Polar residues" evidence="3">
    <location>
        <begin position="170"/>
        <end position="188"/>
    </location>
</feature>
<accession>A0AAD8MI94</accession>
<gene>
    <name evidence="5" type="ORF">POM88_030654</name>
</gene>
<evidence type="ECO:0000256" key="1">
    <source>
        <dbReference type="ARBA" id="ARBA00005711"/>
    </source>
</evidence>
<keyword evidence="2" id="KW-0175">Coiled coil</keyword>
<dbReference type="PANTHER" id="PTHR31471">
    <property type="entry name" value="OS02G0116800 PROTEIN"/>
    <property type="match status" value="1"/>
</dbReference>
<protein>
    <submittedName>
        <fullName evidence="5">Neurofilament medium polypeptide</fullName>
    </submittedName>
</protein>
<feature type="compositionally biased region" description="Basic and acidic residues" evidence="3">
    <location>
        <begin position="18"/>
        <end position="46"/>
    </location>
</feature>